<dbReference type="InterPro" id="IPR044861">
    <property type="entry name" value="IPNS-like_FE2OG_OXY"/>
</dbReference>
<dbReference type="PANTHER" id="PTHR10209:SF867">
    <property type="entry name" value="2-OXOGLUTARATE (2OG) AND FE(II)-DEPENDENT OXYGENASE SUPERFAMILY PROTEIN"/>
    <property type="match status" value="1"/>
</dbReference>
<dbReference type="InterPro" id="IPR026992">
    <property type="entry name" value="DIOX_N"/>
</dbReference>
<dbReference type="InterPro" id="IPR027443">
    <property type="entry name" value="IPNS-like_sf"/>
</dbReference>
<dbReference type="EMBL" id="KN831981">
    <property type="protein sequence ID" value="KIO02620.1"/>
    <property type="molecule type" value="Genomic_DNA"/>
</dbReference>
<evidence type="ECO:0000256" key="1">
    <source>
        <dbReference type="ARBA" id="ARBA00008056"/>
    </source>
</evidence>
<dbReference type="HOGENOM" id="CLU_010119_10_0_1"/>
<dbReference type="InParanoid" id="A0A0C3NP04"/>
<keyword evidence="3" id="KW-0560">Oxidoreductase</keyword>
<keyword evidence="2" id="KW-0479">Metal-binding</keyword>
<dbReference type="STRING" id="870435.A0A0C3NP04"/>
<organism evidence="7 8">
    <name type="scientific">Pisolithus tinctorius Marx 270</name>
    <dbReference type="NCBI Taxonomy" id="870435"/>
    <lineage>
        <taxon>Eukaryota</taxon>
        <taxon>Fungi</taxon>
        <taxon>Dikarya</taxon>
        <taxon>Basidiomycota</taxon>
        <taxon>Agaricomycotina</taxon>
        <taxon>Agaricomycetes</taxon>
        <taxon>Agaricomycetidae</taxon>
        <taxon>Boletales</taxon>
        <taxon>Sclerodermatineae</taxon>
        <taxon>Pisolithaceae</taxon>
        <taxon>Pisolithus</taxon>
    </lineage>
</organism>
<comment type="similarity">
    <text evidence="1">Belongs to the iron/ascorbate-dependent oxidoreductase family.</text>
</comment>
<sequence length="365" mass="41449">MSVTALPPVPHYNAAPPTKADLDYADLATIDLSKMESARGRAALASQVRDALLTHGFFYVVNHGYPQTQGNRMFDIADVPFSCVSDEEKRLYSDIDQEGTGWYQAYKLRQYWHIDAGVRDQLEYINIDRDVHKQGHPEALRPFLPEIEEFARFNHANVLFAVLRLIALSLELPEDALVKIHNCNGLGEAFVRFIKYYPRSAEDEEKTNNVWLKGHTDSGSITILWSQPVAALQILGKDGKWRWVKHVEDALVVNAGDAMDFLTGGYYKGTIHRVVQPPPDQQQYTRLGVFYFTMTDGDVKLVPLYESPVLKRVGINPRCEDSVAPTMLEWRRGRANGYGRTELRPSKEKGVEEEIINGLVIKHYN</sequence>
<dbReference type="Pfam" id="PF14226">
    <property type="entry name" value="DIOX_N"/>
    <property type="match status" value="1"/>
</dbReference>
<dbReference type="PANTHER" id="PTHR10209">
    <property type="entry name" value="OXIDOREDUCTASE, 2OG-FE II OXYGENASE FAMILY PROTEIN"/>
    <property type="match status" value="1"/>
</dbReference>
<dbReference type="GO" id="GO:0016491">
    <property type="term" value="F:oxidoreductase activity"/>
    <property type="evidence" value="ECO:0007669"/>
    <property type="project" value="UniProtKB-KW"/>
</dbReference>
<name>A0A0C3NP04_PISTI</name>
<evidence type="ECO:0000259" key="5">
    <source>
        <dbReference type="Pfam" id="PF03171"/>
    </source>
</evidence>
<dbReference type="Pfam" id="PF03171">
    <property type="entry name" value="2OG-FeII_Oxy"/>
    <property type="match status" value="1"/>
</dbReference>
<evidence type="ECO:0000313" key="8">
    <source>
        <dbReference type="Proteomes" id="UP000054217"/>
    </source>
</evidence>
<proteinExistence type="inferred from homology"/>
<feature type="domain" description="Non-haem dioxygenase N-terminal" evidence="6">
    <location>
        <begin position="29"/>
        <end position="134"/>
    </location>
</feature>
<evidence type="ECO:0000256" key="3">
    <source>
        <dbReference type="ARBA" id="ARBA00023002"/>
    </source>
</evidence>
<evidence type="ECO:0000256" key="2">
    <source>
        <dbReference type="ARBA" id="ARBA00022723"/>
    </source>
</evidence>
<gene>
    <name evidence="7" type="ORF">M404DRAFT_957220</name>
</gene>
<accession>A0A0C3NP04</accession>
<dbReference type="Proteomes" id="UP000054217">
    <property type="component" value="Unassembled WGS sequence"/>
</dbReference>
<dbReference type="AlphaFoldDB" id="A0A0C3NP04"/>
<dbReference type="Gene3D" id="2.60.120.330">
    <property type="entry name" value="B-lactam Antibiotic, Isopenicillin N Synthase, Chain"/>
    <property type="match status" value="1"/>
</dbReference>
<reference evidence="7 8" key="1">
    <citation type="submission" date="2014-04" db="EMBL/GenBank/DDBJ databases">
        <authorList>
            <consortium name="DOE Joint Genome Institute"/>
            <person name="Kuo A."/>
            <person name="Kohler A."/>
            <person name="Costa M.D."/>
            <person name="Nagy L.G."/>
            <person name="Floudas D."/>
            <person name="Copeland A."/>
            <person name="Barry K.W."/>
            <person name="Cichocki N."/>
            <person name="Veneault-Fourrey C."/>
            <person name="LaButti K."/>
            <person name="Lindquist E.A."/>
            <person name="Lipzen A."/>
            <person name="Lundell T."/>
            <person name="Morin E."/>
            <person name="Murat C."/>
            <person name="Sun H."/>
            <person name="Tunlid A."/>
            <person name="Henrissat B."/>
            <person name="Grigoriev I.V."/>
            <person name="Hibbett D.S."/>
            <person name="Martin F."/>
            <person name="Nordberg H.P."/>
            <person name="Cantor M.N."/>
            <person name="Hua S.X."/>
        </authorList>
    </citation>
    <scope>NUCLEOTIDE SEQUENCE [LARGE SCALE GENOMIC DNA]</scope>
    <source>
        <strain evidence="7 8">Marx 270</strain>
    </source>
</reference>
<dbReference type="GO" id="GO:0046872">
    <property type="term" value="F:metal ion binding"/>
    <property type="evidence" value="ECO:0007669"/>
    <property type="project" value="UniProtKB-KW"/>
</dbReference>
<dbReference type="SUPFAM" id="SSF51197">
    <property type="entry name" value="Clavaminate synthase-like"/>
    <property type="match status" value="1"/>
</dbReference>
<dbReference type="OrthoDB" id="406156at2759"/>
<keyword evidence="4" id="KW-0408">Iron</keyword>
<feature type="domain" description="Isopenicillin N synthase-like Fe(2+) 2OG dioxygenase" evidence="5">
    <location>
        <begin position="193"/>
        <end position="287"/>
    </location>
</feature>
<evidence type="ECO:0000259" key="6">
    <source>
        <dbReference type="Pfam" id="PF14226"/>
    </source>
</evidence>
<keyword evidence="8" id="KW-1185">Reference proteome</keyword>
<protein>
    <recommendedName>
        <fullName evidence="9">Fe2OG dioxygenase domain-containing protein</fullName>
    </recommendedName>
</protein>
<dbReference type="PRINTS" id="PR00682">
    <property type="entry name" value="IPNSYNTHASE"/>
</dbReference>
<evidence type="ECO:0000313" key="7">
    <source>
        <dbReference type="EMBL" id="KIO02620.1"/>
    </source>
</evidence>
<evidence type="ECO:0000256" key="4">
    <source>
        <dbReference type="ARBA" id="ARBA00023004"/>
    </source>
</evidence>
<evidence type="ECO:0008006" key="9">
    <source>
        <dbReference type="Google" id="ProtNLM"/>
    </source>
</evidence>
<reference evidence="8" key="2">
    <citation type="submission" date="2015-01" db="EMBL/GenBank/DDBJ databases">
        <title>Evolutionary Origins and Diversification of the Mycorrhizal Mutualists.</title>
        <authorList>
            <consortium name="DOE Joint Genome Institute"/>
            <consortium name="Mycorrhizal Genomics Consortium"/>
            <person name="Kohler A."/>
            <person name="Kuo A."/>
            <person name="Nagy L.G."/>
            <person name="Floudas D."/>
            <person name="Copeland A."/>
            <person name="Barry K.W."/>
            <person name="Cichocki N."/>
            <person name="Veneault-Fourrey C."/>
            <person name="LaButti K."/>
            <person name="Lindquist E.A."/>
            <person name="Lipzen A."/>
            <person name="Lundell T."/>
            <person name="Morin E."/>
            <person name="Murat C."/>
            <person name="Riley R."/>
            <person name="Ohm R."/>
            <person name="Sun H."/>
            <person name="Tunlid A."/>
            <person name="Henrissat B."/>
            <person name="Grigoriev I.V."/>
            <person name="Hibbett D.S."/>
            <person name="Martin F."/>
        </authorList>
    </citation>
    <scope>NUCLEOTIDE SEQUENCE [LARGE SCALE GENOMIC DNA]</scope>
    <source>
        <strain evidence="8">Marx 270</strain>
    </source>
</reference>